<gene>
    <name evidence="2" type="ORF">SAMN04488094_12326</name>
</gene>
<dbReference type="GO" id="GO:0003824">
    <property type="term" value="F:catalytic activity"/>
    <property type="evidence" value="ECO:0007669"/>
    <property type="project" value="InterPro"/>
</dbReference>
<sequence>MTARLAHIVRHPIKSLGWEELRAVEVDAGRVLPFDRLWALAHEAAAFDGDPGGWHAKRNFVRGVASPPLMAIRAEMLDSGQRLRLTHPDRPPLELDPDSPEATPAVIAWVAPLWPATRPAPARLVSAGDQAMTDVEKPFVSVLNLASLEDLGRRMGRALSIHRFRGNLWLDGLSPWAESDWIGREIRIGDARLRIERPITRCNATKADPETGREDGDTLGALEAAFGHREFGTYARVLEGGKLTVGDPVEVS</sequence>
<dbReference type="OrthoDB" id="581532at2"/>
<dbReference type="AlphaFoldDB" id="A0A1I1QSE6"/>
<dbReference type="PROSITE" id="PS51340">
    <property type="entry name" value="MOSC"/>
    <property type="match status" value="1"/>
</dbReference>
<dbReference type="SUPFAM" id="SSF50800">
    <property type="entry name" value="PK beta-barrel domain-like"/>
    <property type="match status" value="1"/>
</dbReference>
<organism evidence="2 3">
    <name type="scientific">Tropicimonas isoalkanivorans</name>
    <dbReference type="NCBI Taxonomy" id="441112"/>
    <lineage>
        <taxon>Bacteria</taxon>
        <taxon>Pseudomonadati</taxon>
        <taxon>Pseudomonadota</taxon>
        <taxon>Alphaproteobacteria</taxon>
        <taxon>Rhodobacterales</taxon>
        <taxon>Roseobacteraceae</taxon>
        <taxon>Tropicimonas</taxon>
    </lineage>
</organism>
<dbReference type="Pfam" id="PF03476">
    <property type="entry name" value="MOSC_N"/>
    <property type="match status" value="1"/>
</dbReference>
<evidence type="ECO:0000259" key="1">
    <source>
        <dbReference type="PROSITE" id="PS51340"/>
    </source>
</evidence>
<dbReference type="STRING" id="441112.SAMN04488094_12326"/>
<dbReference type="InterPro" id="IPR005303">
    <property type="entry name" value="MOCOS_middle"/>
</dbReference>
<dbReference type="PANTHER" id="PTHR36930">
    <property type="entry name" value="METAL-SULFUR CLUSTER BIOSYNTHESIS PROTEINS YUAD-RELATED"/>
    <property type="match status" value="1"/>
</dbReference>
<dbReference type="InterPro" id="IPR005302">
    <property type="entry name" value="MoCF_Sase_C"/>
</dbReference>
<dbReference type="GO" id="GO:0030170">
    <property type="term" value="F:pyridoxal phosphate binding"/>
    <property type="evidence" value="ECO:0007669"/>
    <property type="project" value="InterPro"/>
</dbReference>
<dbReference type="Gene3D" id="2.40.33.20">
    <property type="entry name" value="PK beta-barrel domain-like"/>
    <property type="match status" value="1"/>
</dbReference>
<evidence type="ECO:0000313" key="3">
    <source>
        <dbReference type="Proteomes" id="UP000198728"/>
    </source>
</evidence>
<reference evidence="2 3" key="1">
    <citation type="submission" date="2016-10" db="EMBL/GenBank/DDBJ databases">
        <authorList>
            <person name="de Groot N.N."/>
        </authorList>
    </citation>
    <scope>NUCLEOTIDE SEQUENCE [LARGE SCALE GENOMIC DNA]</scope>
    <source>
        <strain evidence="2 3">DSM 19548</strain>
    </source>
</reference>
<name>A0A1I1QSE6_9RHOB</name>
<evidence type="ECO:0000313" key="2">
    <source>
        <dbReference type="EMBL" id="SFD25046.1"/>
    </source>
</evidence>
<dbReference type="EMBL" id="FOLG01000023">
    <property type="protein sequence ID" value="SFD25046.1"/>
    <property type="molecule type" value="Genomic_DNA"/>
</dbReference>
<dbReference type="GO" id="GO:0030151">
    <property type="term" value="F:molybdenum ion binding"/>
    <property type="evidence" value="ECO:0007669"/>
    <property type="project" value="InterPro"/>
</dbReference>
<protein>
    <recommendedName>
        <fullName evidence="1">MOSC domain-containing protein</fullName>
    </recommendedName>
</protein>
<dbReference type="Proteomes" id="UP000198728">
    <property type="component" value="Unassembled WGS sequence"/>
</dbReference>
<dbReference type="RefSeq" id="WP_093362888.1">
    <property type="nucleotide sequence ID" value="NZ_FOLG01000023.1"/>
</dbReference>
<feature type="domain" description="MOSC" evidence="1">
    <location>
        <begin position="107"/>
        <end position="252"/>
    </location>
</feature>
<dbReference type="PANTHER" id="PTHR36930:SF1">
    <property type="entry name" value="MOSC DOMAIN-CONTAINING PROTEIN"/>
    <property type="match status" value="1"/>
</dbReference>
<accession>A0A1I1QSE6</accession>
<proteinExistence type="predicted"/>
<dbReference type="Pfam" id="PF03473">
    <property type="entry name" value="MOSC"/>
    <property type="match status" value="1"/>
</dbReference>
<dbReference type="InterPro" id="IPR011037">
    <property type="entry name" value="Pyrv_Knase-like_insert_dom_sf"/>
</dbReference>
<keyword evidence="3" id="KW-1185">Reference proteome</keyword>
<dbReference type="InterPro" id="IPR052716">
    <property type="entry name" value="MOSC_domain"/>
</dbReference>